<evidence type="ECO:0000256" key="3">
    <source>
        <dbReference type="ARBA" id="ARBA00012551"/>
    </source>
</evidence>
<dbReference type="InterPro" id="IPR014001">
    <property type="entry name" value="Helicase_ATP-bd"/>
</dbReference>
<comment type="function">
    <text evidence="11">DNA helicase that possesses intrinsic ATP-dependent nucleosome-remodeling activity and is both required for DNA repair and heterochromatin organization. Promotes DNA end resection of double-strand breaks (DSBs) following DNA damage: probably acts by weakening histone DNA interactions in nucleosomes flanking DSBs.</text>
</comment>
<dbReference type="PROSITE" id="PS51192">
    <property type="entry name" value="HELICASE_ATP_BIND_1"/>
    <property type="match status" value="1"/>
</dbReference>
<organism evidence="15">
    <name type="scientific">Oppiella nova</name>
    <dbReference type="NCBI Taxonomy" id="334625"/>
    <lineage>
        <taxon>Eukaryota</taxon>
        <taxon>Metazoa</taxon>
        <taxon>Ecdysozoa</taxon>
        <taxon>Arthropoda</taxon>
        <taxon>Chelicerata</taxon>
        <taxon>Arachnida</taxon>
        <taxon>Acari</taxon>
        <taxon>Acariformes</taxon>
        <taxon>Sarcoptiformes</taxon>
        <taxon>Oribatida</taxon>
        <taxon>Brachypylina</taxon>
        <taxon>Oppioidea</taxon>
        <taxon>Oppiidae</taxon>
        <taxon>Oppiella</taxon>
    </lineage>
</organism>
<dbReference type="SUPFAM" id="SSF52540">
    <property type="entry name" value="P-loop containing nucleoside triphosphate hydrolases"/>
    <property type="match status" value="2"/>
</dbReference>
<feature type="transmembrane region" description="Helical" evidence="13">
    <location>
        <begin position="494"/>
        <end position="513"/>
    </location>
</feature>
<dbReference type="PANTHER" id="PTHR10799">
    <property type="entry name" value="SNF2/RAD54 HELICASE FAMILY"/>
    <property type="match status" value="1"/>
</dbReference>
<comment type="similarity">
    <text evidence="2">Belongs to the SNF2/RAD54 helicase family.</text>
</comment>
<dbReference type="EMBL" id="OC930391">
    <property type="protein sequence ID" value="CAD7658684.1"/>
    <property type="molecule type" value="Genomic_DNA"/>
</dbReference>
<sequence length="641" mass="74318">EGESKNGFKDKSSSKQLYFRTQEVKERVVEFLQTSNSFELQMISGVSGKKIEIIENMRPFHDWSDAVMKFTERNLSTDILDKCCEVVRAQEVVKRLMDSCENMAKDLGKTVEQLKALEQPKMLNSEMKLSHYQMIGLNWLALMYKKGINCILADEMGLGKTIQVIAFFAYLRERKAVRGPHLVIVPASTLENWSREFQTWCPDINILLYYGHQDERAMIREQISKNEIDFDVIITSYTIAQSPGDRSLFKKSRFKYCVFDEAHYLKNIKSTRYTALMNLKAKHRLLLTGTPLQNNLVELMSLLIFTMPHMFSGKTDQIKTLFTYTNKESTHRITYISERIEQAKKIMKPFVLRRLKSEVLQELPPKIDNVLNVPMSSEQELKYADLIENYTREIKYKKITFEDNESEEKFKSGNSMLMDLRKVANHPLLIRQHYDDNKLRLIVLVVVIAAIAVDTRLIRIVKLREILLRKLLFIIFNGIKTLRFHHFLVVFEDVFALIGFPFAVIIETFHLLVVRTDVGLTLHAIGLSLDAILVGFGTVVEIPQLDGRVKHRPIALDERVLYFADIDLREQLLQLFDRVFAHLLESHSSDFVVQRCLRLFASGVLVRAVTQHSLHPTLWRIDGRVVRLARVVGLSLADQFR</sequence>
<dbReference type="InterPro" id="IPR027417">
    <property type="entry name" value="P-loop_NTPase"/>
</dbReference>
<dbReference type="GO" id="GO:0005524">
    <property type="term" value="F:ATP binding"/>
    <property type="evidence" value="ECO:0007669"/>
    <property type="project" value="UniProtKB-KW"/>
</dbReference>
<accession>A0A7R9MER6</accession>
<dbReference type="GO" id="GO:0003678">
    <property type="term" value="F:DNA helicase activity"/>
    <property type="evidence" value="ECO:0007669"/>
    <property type="project" value="UniProtKB-EC"/>
</dbReference>
<protein>
    <recommendedName>
        <fullName evidence="12">SWI/SNF-related matrix-associated actin-dependent regulator of chromatin subfamily A containing DEAD/H box 1 homolog</fullName>
        <ecNumber evidence="3">3.6.4.12</ecNumber>
    </recommendedName>
</protein>
<keyword evidence="13" id="KW-1133">Transmembrane helix</keyword>
<evidence type="ECO:0000256" key="12">
    <source>
        <dbReference type="ARBA" id="ARBA00069890"/>
    </source>
</evidence>
<keyword evidence="10" id="KW-0539">Nucleus</keyword>
<evidence type="ECO:0000256" key="8">
    <source>
        <dbReference type="ARBA" id="ARBA00022853"/>
    </source>
</evidence>
<feature type="non-terminal residue" evidence="15">
    <location>
        <position position="1"/>
    </location>
</feature>
<dbReference type="GO" id="GO:0016787">
    <property type="term" value="F:hydrolase activity"/>
    <property type="evidence" value="ECO:0007669"/>
    <property type="project" value="UniProtKB-KW"/>
</dbReference>
<feature type="transmembrane region" description="Helical" evidence="13">
    <location>
        <begin position="439"/>
        <end position="459"/>
    </location>
</feature>
<evidence type="ECO:0000256" key="6">
    <source>
        <dbReference type="ARBA" id="ARBA00022806"/>
    </source>
</evidence>
<feature type="domain" description="Helicase ATP-binding" evidence="14">
    <location>
        <begin position="141"/>
        <end position="309"/>
    </location>
</feature>
<evidence type="ECO:0000259" key="14">
    <source>
        <dbReference type="PROSITE" id="PS51192"/>
    </source>
</evidence>
<evidence type="ECO:0000313" key="16">
    <source>
        <dbReference type="Proteomes" id="UP000728032"/>
    </source>
</evidence>
<evidence type="ECO:0000256" key="10">
    <source>
        <dbReference type="ARBA" id="ARBA00023242"/>
    </source>
</evidence>
<evidence type="ECO:0000256" key="5">
    <source>
        <dbReference type="ARBA" id="ARBA00022801"/>
    </source>
</evidence>
<feature type="transmembrane region" description="Helical" evidence="13">
    <location>
        <begin position="520"/>
        <end position="540"/>
    </location>
</feature>
<dbReference type="GO" id="GO:0003677">
    <property type="term" value="F:DNA binding"/>
    <property type="evidence" value="ECO:0007669"/>
    <property type="project" value="UniProtKB-KW"/>
</dbReference>
<evidence type="ECO:0000256" key="9">
    <source>
        <dbReference type="ARBA" id="ARBA00023125"/>
    </source>
</evidence>
<keyword evidence="8" id="KW-0156">Chromatin regulator</keyword>
<dbReference type="InterPro" id="IPR038718">
    <property type="entry name" value="SNF2-like_sf"/>
</dbReference>
<evidence type="ECO:0000256" key="1">
    <source>
        <dbReference type="ARBA" id="ARBA00004123"/>
    </source>
</evidence>
<dbReference type="InterPro" id="IPR000330">
    <property type="entry name" value="SNF2_N"/>
</dbReference>
<proteinExistence type="inferred from homology"/>
<dbReference type="Pfam" id="PF00176">
    <property type="entry name" value="SNF2-rel_dom"/>
    <property type="match status" value="1"/>
</dbReference>
<keyword evidence="5" id="KW-0378">Hydrolase</keyword>
<dbReference type="GO" id="GO:0006325">
    <property type="term" value="P:chromatin organization"/>
    <property type="evidence" value="ECO:0007669"/>
    <property type="project" value="UniProtKB-KW"/>
</dbReference>
<dbReference type="Gene3D" id="3.40.50.10810">
    <property type="entry name" value="Tandem AAA-ATPase domain"/>
    <property type="match status" value="1"/>
</dbReference>
<dbReference type="EC" id="3.6.4.12" evidence="3"/>
<evidence type="ECO:0000256" key="4">
    <source>
        <dbReference type="ARBA" id="ARBA00022741"/>
    </source>
</evidence>
<dbReference type="AlphaFoldDB" id="A0A7R9MER6"/>
<evidence type="ECO:0000256" key="13">
    <source>
        <dbReference type="SAM" id="Phobius"/>
    </source>
</evidence>
<dbReference type="Proteomes" id="UP000728032">
    <property type="component" value="Unassembled WGS sequence"/>
</dbReference>
<keyword evidence="16" id="KW-1185">Reference proteome</keyword>
<dbReference type="Gene3D" id="3.40.50.300">
    <property type="entry name" value="P-loop containing nucleotide triphosphate hydrolases"/>
    <property type="match status" value="1"/>
</dbReference>
<dbReference type="EMBL" id="CAJPVJ010015566">
    <property type="protein sequence ID" value="CAG2175870.1"/>
    <property type="molecule type" value="Genomic_DNA"/>
</dbReference>
<keyword evidence="7" id="KW-0067">ATP-binding</keyword>
<dbReference type="GO" id="GO:0005634">
    <property type="term" value="C:nucleus"/>
    <property type="evidence" value="ECO:0007669"/>
    <property type="project" value="UniProtKB-SubCell"/>
</dbReference>
<dbReference type="FunFam" id="3.40.50.10810:FF:000014">
    <property type="entry name" value="SWI/SNF-related matrix-associated actin-dependent regulator of chromatin subfamily A containing DEAD/H box 1"/>
    <property type="match status" value="1"/>
</dbReference>
<evidence type="ECO:0000256" key="2">
    <source>
        <dbReference type="ARBA" id="ARBA00007025"/>
    </source>
</evidence>
<dbReference type="SMART" id="SM00487">
    <property type="entry name" value="DEXDc"/>
    <property type="match status" value="1"/>
</dbReference>
<evidence type="ECO:0000313" key="15">
    <source>
        <dbReference type="EMBL" id="CAD7658684.1"/>
    </source>
</evidence>
<gene>
    <name evidence="15" type="ORF">ONB1V03_LOCUS15305</name>
</gene>
<name>A0A7R9MER6_9ACAR</name>
<evidence type="ECO:0000256" key="7">
    <source>
        <dbReference type="ARBA" id="ARBA00022840"/>
    </source>
</evidence>
<keyword evidence="13" id="KW-0472">Membrane</keyword>
<dbReference type="OrthoDB" id="448448at2759"/>
<keyword evidence="4" id="KW-0547">Nucleotide-binding</keyword>
<feature type="non-terminal residue" evidence="15">
    <location>
        <position position="641"/>
    </location>
</feature>
<comment type="subcellular location">
    <subcellularLocation>
        <location evidence="1">Nucleus</location>
    </subcellularLocation>
</comment>
<keyword evidence="13" id="KW-0812">Transmembrane</keyword>
<keyword evidence="6" id="KW-0347">Helicase</keyword>
<reference evidence="15" key="1">
    <citation type="submission" date="2020-11" db="EMBL/GenBank/DDBJ databases">
        <authorList>
            <person name="Tran Van P."/>
        </authorList>
    </citation>
    <scope>NUCLEOTIDE SEQUENCE</scope>
</reference>
<evidence type="ECO:0000256" key="11">
    <source>
        <dbReference type="ARBA" id="ARBA00059294"/>
    </source>
</evidence>
<keyword evidence="9" id="KW-0238">DNA-binding</keyword>
<dbReference type="GO" id="GO:0005694">
    <property type="term" value="C:chromosome"/>
    <property type="evidence" value="ECO:0007669"/>
    <property type="project" value="UniProtKB-ARBA"/>
</dbReference>